<proteinExistence type="inferred from homology"/>
<organism evidence="12 13">
    <name type="scientific">Pedobacter flavus</name>
    <dbReference type="NCBI Taxonomy" id="3113906"/>
    <lineage>
        <taxon>Bacteria</taxon>
        <taxon>Pseudomonadati</taxon>
        <taxon>Bacteroidota</taxon>
        <taxon>Sphingobacteriia</taxon>
        <taxon>Sphingobacteriales</taxon>
        <taxon>Sphingobacteriaceae</taxon>
        <taxon>Pedobacter</taxon>
    </lineage>
</organism>
<keyword evidence="7 12" id="KW-0436">Ligase</keyword>
<dbReference type="SUPFAM" id="SSF53623">
    <property type="entry name" value="MurD-like peptide ligases, catalytic domain"/>
    <property type="match status" value="1"/>
</dbReference>
<keyword evidence="4 7" id="KW-0573">Peptidoglycan synthesis</keyword>
<feature type="binding site" evidence="7">
    <location>
        <position position="455"/>
    </location>
    <ligand>
        <name>meso-2,6-diaminopimelate</name>
        <dbReference type="ChEBI" id="CHEBI:57791"/>
    </ligand>
</feature>
<comment type="caution">
    <text evidence="12">The sequence shown here is derived from an EMBL/GenBank/DDBJ whole genome shotgun (WGS) entry which is preliminary data.</text>
</comment>
<dbReference type="SUPFAM" id="SSF63418">
    <property type="entry name" value="MurE/MurF N-terminal domain"/>
    <property type="match status" value="1"/>
</dbReference>
<dbReference type="InterPro" id="IPR036615">
    <property type="entry name" value="Mur_ligase_C_dom_sf"/>
</dbReference>
<feature type="binding site" evidence="7">
    <location>
        <position position="378"/>
    </location>
    <ligand>
        <name>meso-2,6-diaminopimelate</name>
        <dbReference type="ChEBI" id="CHEBI:57791"/>
    </ligand>
</feature>
<name>A0ABU7GXX2_9SPHI</name>
<keyword evidence="7" id="KW-0547">Nucleotide-binding</keyword>
<dbReference type="GO" id="GO:0008765">
    <property type="term" value="F:UDP-N-acetylmuramoylalanyl-D-glutamate-2,6-diaminopimelate ligase activity"/>
    <property type="evidence" value="ECO:0007669"/>
    <property type="project" value="UniProtKB-EC"/>
</dbReference>
<dbReference type="NCBIfam" id="NF001126">
    <property type="entry name" value="PRK00139.1-4"/>
    <property type="match status" value="1"/>
</dbReference>
<sequence>MFLIDILNRVKVLNDVETNNIEVVSIVFDSREVIKGGLFVAIKGTITDGHTHIDKAIANGAQVVVCEVLPVSMVDGVTYVQVKNSADALGLMASNFYHHPSNQLRLVGVTGTNGKTTIATLLYQLFKSLGYSVGLISTVENKINDEIIPSTHTTPDPIALNKLLTKMVDAGCEFCFMEVSSHAVVQGRIAGLNFEGGIFTNITHDHLDFHETFDNYIAAKQSFFTSLKANAFALTNADEKHGMVMVQNSLANRKTYSLQKLADFKGSIIENKFSGLHMDVDGAEVYFKLIGSFNAYNIMAVYGAAILLGQEKIEVLATLSSLTGAEGRFDFITAENGMIGIVDYAHTPDAVQNVLSTINDIRNDNSKIITVIGCGGDRDKSKRPVMAKVACDWSDKVILTSDNPRTEDPEQILRDMEVGVSPSNQRKTITITDRKSAIQTACHLANAGDVILIAGKGHEKYQEINKVRHHFDDKEVLLEQFKDLR</sequence>
<reference evidence="12 13" key="1">
    <citation type="submission" date="2024-01" db="EMBL/GenBank/DDBJ databases">
        <title>Pedobacter sp. nov., isolated from oil-contaminated soil.</title>
        <authorList>
            <person name="Le N.T.T."/>
        </authorList>
    </citation>
    <scope>NUCLEOTIDE SEQUENCE [LARGE SCALE GENOMIC DNA]</scope>
    <source>
        <strain evidence="12 13">VNH31</strain>
    </source>
</reference>
<dbReference type="SUPFAM" id="SSF53244">
    <property type="entry name" value="MurD-like peptide ligases, peptide-binding domain"/>
    <property type="match status" value="1"/>
</dbReference>
<keyword evidence="7" id="KW-0460">Magnesium</keyword>
<dbReference type="Pfam" id="PF01225">
    <property type="entry name" value="Mur_ligase"/>
    <property type="match status" value="1"/>
</dbReference>
<comment type="similarity">
    <text evidence="1 7">Belongs to the MurCDEF family. MurE subfamily.</text>
</comment>
<comment type="catalytic activity">
    <reaction evidence="7">
        <text>UDP-N-acetyl-alpha-D-muramoyl-L-alanyl-D-glutamate + meso-2,6-diaminopimelate + ATP = UDP-N-acetyl-alpha-D-muramoyl-L-alanyl-gamma-D-glutamyl-meso-2,6-diaminopimelate + ADP + phosphate + H(+)</text>
        <dbReference type="Rhea" id="RHEA:23676"/>
        <dbReference type="ChEBI" id="CHEBI:15378"/>
        <dbReference type="ChEBI" id="CHEBI:30616"/>
        <dbReference type="ChEBI" id="CHEBI:43474"/>
        <dbReference type="ChEBI" id="CHEBI:57791"/>
        <dbReference type="ChEBI" id="CHEBI:83900"/>
        <dbReference type="ChEBI" id="CHEBI:83905"/>
        <dbReference type="ChEBI" id="CHEBI:456216"/>
        <dbReference type="EC" id="6.3.2.13"/>
    </reaction>
</comment>
<dbReference type="Pfam" id="PF08245">
    <property type="entry name" value="Mur_ligase_M"/>
    <property type="match status" value="1"/>
</dbReference>
<dbReference type="InterPro" id="IPR000713">
    <property type="entry name" value="Mur_ligase_N"/>
</dbReference>
<evidence type="ECO:0000256" key="5">
    <source>
        <dbReference type="ARBA" id="ARBA00023306"/>
    </source>
</evidence>
<feature type="domain" description="Mur ligase N-terminal catalytic" evidence="9">
    <location>
        <begin position="25"/>
        <end position="97"/>
    </location>
</feature>
<comment type="cofactor">
    <cofactor evidence="7">
        <name>Mg(2+)</name>
        <dbReference type="ChEBI" id="CHEBI:18420"/>
    </cofactor>
</comment>
<dbReference type="InterPro" id="IPR036565">
    <property type="entry name" value="Mur-like_cat_sf"/>
</dbReference>
<dbReference type="Gene3D" id="3.40.1190.10">
    <property type="entry name" value="Mur-like, catalytic domain"/>
    <property type="match status" value="1"/>
</dbReference>
<evidence type="ECO:0000256" key="2">
    <source>
        <dbReference type="ARBA" id="ARBA00022618"/>
    </source>
</evidence>
<keyword evidence="13" id="KW-1185">Reference proteome</keyword>
<gene>
    <name evidence="7" type="primary">murE</name>
    <name evidence="12" type="ORF">VRU49_00545</name>
</gene>
<keyword evidence="6 7" id="KW-0961">Cell wall biogenesis/degradation</keyword>
<evidence type="ECO:0000256" key="7">
    <source>
        <dbReference type="HAMAP-Rule" id="MF_00208"/>
    </source>
</evidence>
<feature type="binding site" evidence="7">
    <location>
        <position position="188"/>
    </location>
    <ligand>
        <name>UDP-N-acetyl-alpha-D-muramoyl-L-alanyl-D-glutamate</name>
        <dbReference type="ChEBI" id="CHEBI:83900"/>
    </ligand>
</feature>
<dbReference type="InterPro" id="IPR013221">
    <property type="entry name" value="Mur_ligase_cen"/>
</dbReference>
<dbReference type="Proteomes" id="UP001337681">
    <property type="component" value="Unassembled WGS sequence"/>
</dbReference>
<feature type="modified residue" description="N6-carboxylysine" evidence="7">
    <location>
        <position position="220"/>
    </location>
</feature>
<keyword evidence="2 7" id="KW-0132">Cell division</keyword>
<dbReference type="HAMAP" id="MF_00208">
    <property type="entry name" value="MurE"/>
    <property type="match status" value="1"/>
</dbReference>
<accession>A0ABU7GXX2</accession>
<evidence type="ECO:0000313" key="13">
    <source>
        <dbReference type="Proteomes" id="UP001337681"/>
    </source>
</evidence>
<keyword evidence="7" id="KW-0963">Cytoplasm</keyword>
<dbReference type="RefSeq" id="WP_330144818.1">
    <property type="nucleotide sequence ID" value="NZ_JAZDQU010000001.1"/>
</dbReference>
<dbReference type="NCBIfam" id="TIGR01085">
    <property type="entry name" value="murE"/>
    <property type="match status" value="1"/>
</dbReference>
<dbReference type="InterPro" id="IPR005761">
    <property type="entry name" value="UDP-N-AcMur-Glu-dNH2Pim_ligase"/>
</dbReference>
<dbReference type="InterPro" id="IPR035911">
    <property type="entry name" value="MurE/MurF_N"/>
</dbReference>
<dbReference type="InterPro" id="IPR004101">
    <property type="entry name" value="Mur_ligase_C"/>
</dbReference>
<dbReference type="EMBL" id="JAZDQU010000001">
    <property type="protein sequence ID" value="MEE1883893.1"/>
    <property type="molecule type" value="Genomic_DNA"/>
</dbReference>
<dbReference type="PANTHER" id="PTHR23135">
    <property type="entry name" value="MUR LIGASE FAMILY MEMBER"/>
    <property type="match status" value="1"/>
</dbReference>
<feature type="binding site" evidence="7">
    <location>
        <position position="180"/>
    </location>
    <ligand>
        <name>UDP-N-acetyl-alpha-D-muramoyl-L-alanyl-D-glutamate</name>
        <dbReference type="ChEBI" id="CHEBI:83900"/>
    </ligand>
</feature>
<evidence type="ECO:0000259" key="11">
    <source>
        <dbReference type="Pfam" id="PF08245"/>
    </source>
</evidence>
<feature type="domain" description="Mur ligase central" evidence="11">
    <location>
        <begin position="109"/>
        <end position="305"/>
    </location>
</feature>
<comment type="subcellular location">
    <subcellularLocation>
        <location evidence="7 8">Cytoplasm</location>
    </subcellularLocation>
</comment>
<evidence type="ECO:0000256" key="1">
    <source>
        <dbReference type="ARBA" id="ARBA00005898"/>
    </source>
</evidence>
<keyword evidence="3 7" id="KW-0133">Cell shape</keyword>
<comment type="function">
    <text evidence="7">Catalyzes the addition of meso-diaminopimelic acid to the nucleotide precursor UDP-N-acetylmuramoyl-L-alanyl-D-glutamate (UMAG) in the biosynthesis of bacterial cell-wall peptidoglycan.</text>
</comment>
<evidence type="ECO:0000313" key="12">
    <source>
        <dbReference type="EMBL" id="MEE1883893.1"/>
    </source>
</evidence>
<feature type="binding site" evidence="7">
    <location>
        <position position="459"/>
    </location>
    <ligand>
        <name>meso-2,6-diaminopimelate</name>
        <dbReference type="ChEBI" id="CHEBI:57791"/>
    </ligand>
</feature>
<keyword evidence="5 7" id="KW-0131">Cell cycle</keyword>
<evidence type="ECO:0000256" key="3">
    <source>
        <dbReference type="ARBA" id="ARBA00022960"/>
    </source>
</evidence>
<evidence type="ECO:0000259" key="9">
    <source>
        <dbReference type="Pfam" id="PF01225"/>
    </source>
</evidence>
<dbReference type="EC" id="6.3.2.13" evidence="7"/>
<protein>
    <recommendedName>
        <fullName evidence="7">UDP-N-acetylmuramoyl-L-alanyl-D-glutamate--2,6-diaminopimelate ligase</fullName>
        <ecNumber evidence="7">6.3.2.13</ecNumber>
    </recommendedName>
    <alternativeName>
        <fullName evidence="7">Meso-A2pm-adding enzyme</fullName>
    </alternativeName>
    <alternativeName>
        <fullName evidence="7">Meso-diaminopimelate-adding enzyme</fullName>
    </alternativeName>
    <alternativeName>
        <fullName evidence="7">UDP-MurNAc-L-Ala-D-Glu:meso-diaminopimelate ligase</fullName>
    </alternativeName>
    <alternativeName>
        <fullName evidence="7">UDP-MurNAc-tripeptide synthetase</fullName>
    </alternativeName>
    <alternativeName>
        <fullName evidence="7">UDP-N-acetylmuramyl-tripeptide synthetase</fullName>
    </alternativeName>
</protein>
<dbReference type="Gene3D" id="3.40.1390.10">
    <property type="entry name" value="MurE/MurF, N-terminal domain"/>
    <property type="match status" value="1"/>
</dbReference>
<feature type="binding site" evidence="7">
    <location>
        <begin position="153"/>
        <end position="154"/>
    </location>
    <ligand>
        <name>UDP-N-acetyl-alpha-D-muramoyl-L-alanyl-D-glutamate</name>
        <dbReference type="ChEBI" id="CHEBI:83900"/>
    </ligand>
</feature>
<dbReference type="Pfam" id="PF02875">
    <property type="entry name" value="Mur_ligase_C"/>
    <property type="match status" value="1"/>
</dbReference>
<evidence type="ECO:0000256" key="4">
    <source>
        <dbReference type="ARBA" id="ARBA00022984"/>
    </source>
</evidence>
<comment type="caution">
    <text evidence="7">Lacks conserved residue(s) required for the propagation of feature annotation.</text>
</comment>
<feature type="binding site" evidence="7">
    <location>
        <position position="186"/>
    </location>
    <ligand>
        <name>UDP-N-acetyl-alpha-D-muramoyl-L-alanyl-D-glutamate</name>
        <dbReference type="ChEBI" id="CHEBI:83900"/>
    </ligand>
</feature>
<evidence type="ECO:0000259" key="10">
    <source>
        <dbReference type="Pfam" id="PF02875"/>
    </source>
</evidence>
<feature type="domain" description="Mur ligase C-terminal" evidence="10">
    <location>
        <begin position="327"/>
        <end position="457"/>
    </location>
</feature>
<evidence type="ECO:0000256" key="8">
    <source>
        <dbReference type="RuleBase" id="RU004135"/>
    </source>
</evidence>
<feature type="binding site" evidence="7">
    <location>
        <position position="30"/>
    </location>
    <ligand>
        <name>UDP-N-acetyl-alpha-D-muramoyl-L-alanyl-D-glutamate</name>
        <dbReference type="ChEBI" id="CHEBI:83900"/>
    </ligand>
</feature>
<comment type="pathway">
    <text evidence="7 8">Cell wall biogenesis; peptidoglycan biosynthesis.</text>
</comment>
<feature type="short sequence motif" description="Meso-diaminopimelate recognition motif" evidence="7">
    <location>
        <begin position="402"/>
        <end position="405"/>
    </location>
</feature>
<dbReference type="PANTHER" id="PTHR23135:SF4">
    <property type="entry name" value="UDP-N-ACETYLMURAMOYL-L-ALANYL-D-GLUTAMATE--2,6-DIAMINOPIMELATE LIGASE MURE HOMOLOG, CHLOROPLASTIC"/>
    <property type="match status" value="1"/>
</dbReference>
<comment type="PTM">
    <text evidence="7">Carboxylation is probably crucial for Mg(2+) binding and, consequently, for the gamma-phosphate positioning of ATP.</text>
</comment>
<feature type="binding site" evidence="7">
    <location>
        <begin position="402"/>
        <end position="405"/>
    </location>
    <ligand>
        <name>meso-2,6-diaminopimelate</name>
        <dbReference type="ChEBI" id="CHEBI:57791"/>
    </ligand>
</feature>
<keyword evidence="7" id="KW-0067">ATP-binding</keyword>
<dbReference type="Gene3D" id="3.90.190.20">
    <property type="entry name" value="Mur ligase, C-terminal domain"/>
    <property type="match status" value="1"/>
</dbReference>
<feature type="binding site" evidence="7">
    <location>
        <begin position="111"/>
        <end position="117"/>
    </location>
    <ligand>
        <name>ATP</name>
        <dbReference type="ChEBI" id="CHEBI:30616"/>
    </ligand>
</feature>
<evidence type="ECO:0000256" key="6">
    <source>
        <dbReference type="ARBA" id="ARBA00023316"/>
    </source>
</evidence>